<name>A0ABS3DWA7_9BACI</name>
<protein>
    <submittedName>
        <fullName evidence="3">NAD-dependent epimerase/dehydratase family protein</fullName>
    </submittedName>
</protein>
<evidence type="ECO:0000259" key="2">
    <source>
        <dbReference type="Pfam" id="PF01370"/>
    </source>
</evidence>
<keyword evidence="4" id="KW-1185">Reference proteome</keyword>
<dbReference type="PANTHER" id="PTHR43000">
    <property type="entry name" value="DTDP-D-GLUCOSE 4,6-DEHYDRATASE-RELATED"/>
    <property type="match status" value="1"/>
</dbReference>
<proteinExistence type="inferred from homology"/>
<dbReference type="SUPFAM" id="SSF51735">
    <property type="entry name" value="NAD(P)-binding Rossmann-fold domains"/>
    <property type="match status" value="1"/>
</dbReference>
<dbReference type="InterPro" id="IPR001509">
    <property type="entry name" value="Epimerase_deHydtase"/>
</dbReference>
<dbReference type="Pfam" id="PF01370">
    <property type="entry name" value="Epimerase"/>
    <property type="match status" value="1"/>
</dbReference>
<dbReference type="RefSeq" id="WP_206933724.1">
    <property type="nucleotide sequence ID" value="NZ_JAEKJY010000003.1"/>
</dbReference>
<feature type="domain" description="NAD-dependent epimerase/dehydratase" evidence="2">
    <location>
        <begin position="3"/>
        <end position="233"/>
    </location>
</feature>
<evidence type="ECO:0000256" key="1">
    <source>
        <dbReference type="ARBA" id="ARBA00007637"/>
    </source>
</evidence>
<evidence type="ECO:0000313" key="3">
    <source>
        <dbReference type="EMBL" id="MBN8235602.1"/>
    </source>
</evidence>
<comment type="similarity">
    <text evidence="1">Belongs to the NAD(P)-dependent epimerase/dehydratase family.</text>
</comment>
<accession>A0ABS3DWA7</accession>
<evidence type="ECO:0000313" key="4">
    <source>
        <dbReference type="Proteomes" id="UP000663970"/>
    </source>
</evidence>
<dbReference type="EMBL" id="JAEKJY010000003">
    <property type="protein sequence ID" value="MBN8235602.1"/>
    <property type="molecule type" value="Genomic_DNA"/>
</dbReference>
<dbReference type="InterPro" id="IPR036291">
    <property type="entry name" value="NAD(P)-bd_dom_sf"/>
</dbReference>
<gene>
    <name evidence="3" type="ORF">JF544_10110</name>
</gene>
<dbReference type="Gene3D" id="3.40.50.720">
    <property type="entry name" value="NAD(P)-binding Rossmann-like Domain"/>
    <property type="match status" value="1"/>
</dbReference>
<organism evidence="3 4">
    <name type="scientific">Halobacillus kuroshimensis</name>
    <dbReference type="NCBI Taxonomy" id="302481"/>
    <lineage>
        <taxon>Bacteria</taxon>
        <taxon>Bacillati</taxon>
        <taxon>Bacillota</taxon>
        <taxon>Bacilli</taxon>
        <taxon>Bacillales</taxon>
        <taxon>Bacillaceae</taxon>
        <taxon>Halobacillus</taxon>
    </lineage>
</organism>
<dbReference type="Gene3D" id="3.90.25.10">
    <property type="entry name" value="UDP-galactose 4-epimerase, domain 1"/>
    <property type="match status" value="1"/>
</dbReference>
<dbReference type="Proteomes" id="UP000663970">
    <property type="component" value="Unassembled WGS sequence"/>
</dbReference>
<sequence>MKVLVTGGAGFIGSRIVHLLLSEGHTPFVLDDFSNGRKENLPYGVKVFKRKLSSKKVKDIFERERPDIVMHLAAQVNVTESLKKPAEDAAVNISGTVKLLEYSSRYGVKKFIFSSSSAVYGESRDTLHEGDPTSPLSFYGASKSAAETYIRLFHTLHGLPYTIFRYANVYGPGQRSDGEGGVISIFVEQLLQNQPPVIFGDGSQTRDFVYVDDVARANLLAMTKADNQILNIGSDTQTSINDLYSHLSEKCGLSMEPVYHEKREGDIRHSRLSNEKARSELTWTPAYDLDEGLAETVDYFKRI</sequence>
<reference evidence="3 4" key="1">
    <citation type="submission" date="2020-12" db="EMBL/GenBank/DDBJ databases">
        <title>Oil enriched cultivation method for isolating marine PHA-producing bacteria.</title>
        <authorList>
            <person name="Zheng W."/>
            <person name="Yu S."/>
            <person name="Huang Y."/>
        </authorList>
    </citation>
    <scope>NUCLEOTIDE SEQUENCE [LARGE SCALE GENOMIC DNA]</scope>
    <source>
        <strain evidence="3 4">SY-2-6</strain>
    </source>
</reference>
<comment type="caution">
    <text evidence="3">The sequence shown here is derived from an EMBL/GenBank/DDBJ whole genome shotgun (WGS) entry which is preliminary data.</text>
</comment>